<dbReference type="EMBL" id="HACG01053048">
    <property type="protein sequence ID" value="CEK99919.1"/>
    <property type="molecule type" value="Transcribed_RNA"/>
</dbReference>
<dbReference type="AlphaFoldDB" id="A0A0B7C390"/>
<reference evidence="1" key="1">
    <citation type="submission" date="2014-12" db="EMBL/GenBank/DDBJ databases">
        <title>Insight into the proteome of Arion vulgaris.</title>
        <authorList>
            <person name="Aradska J."/>
            <person name="Bulat T."/>
            <person name="Smidak R."/>
            <person name="Sarate P."/>
            <person name="Gangsoo J."/>
            <person name="Sialana F."/>
            <person name="Bilban M."/>
            <person name="Lubec G."/>
        </authorList>
    </citation>
    <scope>NUCLEOTIDE SEQUENCE</scope>
    <source>
        <tissue evidence="1">Skin</tissue>
    </source>
</reference>
<name>A0A0B7C390_9EUPU</name>
<accession>A0A0B7C390</accession>
<gene>
    <name evidence="1" type="primary">ORF222445</name>
</gene>
<evidence type="ECO:0000313" key="1">
    <source>
        <dbReference type="EMBL" id="CEK99919.1"/>
    </source>
</evidence>
<protein>
    <submittedName>
        <fullName evidence="1">Uncharacterized protein</fullName>
    </submittedName>
</protein>
<proteinExistence type="predicted"/>
<feature type="non-terminal residue" evidence="1">
    <location>
        <position position="1"/>
    </location>
</feature>
<sequence length="55" mass="6053">FRSGTGKINKGSLPEAVFTGVNVMGLIFSPTEKKILIQLWGSNTERFHQKTPSGF</sequence>
<organism evidence="1">
    <name type="scientific">Arion vulgaris</name>
    <dbReference type="NCBI Taxonomy" id="1028688"/>
    <lineage>
        <taxon>Eukaryota</taxon>
        <taxon>Metazoa</taxon>
        <taxon>Spiralia</taxon>
        <taxon>Lophotrochozoa</taxon>
        <taxon>Mollusca</taxon>
        <taxon>Gastropoda</taxon>
        <taxon>Heterobranchia</taxon>
        <taxon>Euthyneura</taxon>
        <taxon>Panpulmonata</taxon>
        <taxon>Eupulmonata</taxon>
        <taxon>Stylommatophora</taxon>
        <taxon>Helicina</taxon>
        <taxon>Arionoidea</taxon>
        <taxon>Arionidae</taxon>
        <taxon>Arion</taxon>
    </lineage>
</organism>